<dbReference type="AlphaFoldDB" id="A0AB33KJQ4"/>
<evidence type="ECO:0000313" key="1">
    <source>
        <dbReference type="EMBL" id="BFP55744.1"/>
    </source>
</evidence>
<dbReference type="EMBL" id="AP035884">
    <property type="protein sequence ID" value="BFP55744.1"/>
    <property type="molecule type" value="Genomic_DNA"/>
</dbReference>
<name>A0AB33KJQ4_9ACTN</name>
<reference evidence="1" key="1">
    <citation type="submission" date="2024-07" db="EMBL/GenBank/DDBJ databases">
        <title>Complete genome sequences of cellulolytic bacteria, Kitasatospora sp. CMC57 and Streptomyces sp. CMC78, isolated from Japanese agricultural soil.</title>
        <authorList>
            <person name="Hashimoto T."/>
            <person name="Ito M."/>
            <person name="Iwamoto M."/>
            <person name="Fukahori D."/>
            <person name="Shoda T."/>
            <person name="Sakoda M."/>
            <person name="Morohoshi T."/>
            <person name="Mitsuboshi M."/>
            <person name="Nishizawa T."/>
        </authorList>
    </citation>
    <scope>NUCLEOTIDE SEQUENCE</scope>
    <source>
        <strain evidence="1">CMC78</strain>
    </source>
</reference>
<dbReference type="RefSeq" id="WP_050504705.1">
    <property type="nucleotide sequence ID" value="NZ_AP035884.1"/>
</dbReference>
<evidence type="ECO:0008006" key="2">
    <source>
        <dbReference type="Google" id="ProtNLM"/>
    </source>
</evidence>
<dbReference type="KEGG" id="stcm:SCMC78_55510"/>
<accession>A0AB33KJQ4</accession>
<gene>
    <name evidence="1" type="ORF">SCMC78_55510</name>
</gene>
<organism evidence="1">
    <name type="scientific">Streptomyces sp. CMC78</name>
    <dbReference type="NCBI Taxonomy" id="3231512"/>
    <lineage>
        <taxon>Bacteria</taxon>
        <taxon>Bacillati</taxon>
        <taxon>Actinomycetota</taxon>
        <taxon>Actinomycetes</taxon>
        <taxon>Kitasatosporales</taxon>
        <taxon>Streptomycetaceae</taxon>
        <taxon>Streptomyces</taxon>
    </lineage>
</organism>
<sequence>MQIRKRLLAVAMTGTLAGAGLVGGAAGTAGATGQGDVVAQSCYGSAWSYSKPSGAFLQPQSVTYFTTGNCADINIKTNTSRRVRVCFYSSSGGLNYCQSAYKTTTAGQWKVIASDVLDGTHFKFEFASSAASTGQRAH</sequence>
<protein>
    <recommendedName>
        <fullName evidence="2">Secreted protein</fullName>
    </recommendedName>
</protein>
<proteinExistence type="predicted"/>